<evidence type="ECO:0000256" key="1">
    <source>
        <dbReference type="ARBA" id="ARBA00022679"/>
    </source>
</evidence>
<feature type="domain" description="DhaL" evidence="6">
    <location>
        <begin position="381"/>
        <end position="639"/>
    </location>
</feature>
<evidence type="ECO:0000259" key="6">
    <source>
        <dbReference type="PROSITE" id="PS51480"/>
    </source>
</evidence>
<dbReference type="PANTHER" id="PTHR28629:SF4">
    <property type="entry name" value="TRIOKINASE_FMN CYCLASE"/>
    <property type="match status" value="1"/>
</dbReference>
<dbReference type="NCBIfam" id="NF011049">
    <property type="entry name" value="PRK14479.1"/>
    <property type="match status" value="1"/>
</dbReference>
<dbReference type="Pfam" id="PF02733">
    <property type="entry name" value="Dak1"/>
    <property type="match status" value="1"/>
</dbReference>
<evidence type="ECO:0000256" key="2">
    <source>
        <dbReference type="ARBA" id="ARBA00022741"/>
    </source>
</evidence>
<dbReference type="InterPro" id="IPR004006">
    <property type="entry name" value="DhaK_dom"/>
</dbReference>
<proteinExistence type="predicted"/>
<evidence type="ECO:0000313" key="9">
    <source>
        <dbReference type="Proteomes" id="UP001501371"/>
    </source>
</evidence>
<keyword evidence="1" id="KW-0808">Transferase</keyword>
<name>A0ABP4FIV4_9ACTN</name>
<dbReference type="PANTHER" id="PTHR28629">
    <property type="entry name" value="TRIOKINASE/FMN CYCLASE"/>
    <property type="match status" value="1"/>
</dbReference>
<feature type="compositionally biased region" description="Gly residues" evidence="5">
    <location>
        <begin position="489"/>
        <end position="503"/>
    </location>
</feature>
<dbReference type="InterPro" id="IPR004007">
    <property type="entry name" value="DhaL_dom"/>
</dbReference>
<evidence type="ECO:0000256" key="5">
    <source>
        <dbReference type="SAM" id="MobiDB-lite"/>
    </source>
</evidence>
<dbReference type="Gene3D" id="1.25.40.340">
    <property type="match status" value="1"/>
</dbReference>
<feature type="region of interest" description="Disordered" evidence="5">
    <location>
        <begin position="476"/>
        <end position="503"/>
    </location>
</feature>
<comment type="caution">
    <text evidence="8">The sequence shown here is derived from an EMBL/GenBank/DDBJ whole genome shotgun (WGS) entry which is preliminary data.</text>
</comment>
<dbReference type="SUPFAM" id="SSF82549">
    <property type="entry name" value="DAK1/DegV-like"/>
    <property type="match status" value="1"/>
</dbReference>
<keyword evidence="4" id="KW-0067">ATP-binding</keyword>
<evidence type="ECO:0000256" key="3">
    <source>
        <dbReference type="ARBA" id="ARBA00022777"/>
    </source>
</evidence>
<keyword evidence="3" id="KW-0418">Kinase</keyword>
<dbReference type="Gene3D" id="3.30.1180.20">
    <property type="entry name" value="Dihydroxyacetone kinase, domain 2"/>
    <property type="match status" value="1"/>
</dbReference>
<organism evidence="8 9">
    <name type="scientific">Streptomyces hebeiensis</name>
    <dbReference type="NCBI Taxonomy" id="229486"/>
    <lineage>
        <taxon>Bacteria</taxon>
        <taxon>Bacillati</taxon>
        <taxon>Actinomycetota</taxon>
        <taxon>Actinomycetes</taxon>
        <taxon>Kitasatosporales</taxon>
        <taxon>Streptomycetaceae</taxon>
        <taxon>Streptomyces</taxon>
    </lineage>
</organism>
<protein>
    <recommendedName>
        <fullName evidence="10">Dihydroxyacetone kinase</fullName>
    </recommendedName>
</protein>
<dbReference type="Proteomes" id="UP001501371">
    <property type="component" value="Unassembled WGS sequence"/>
</dbReference>
<gene>
    <name evidence="8" type="ORF">GCM10009654_45470</name>
</gene>
<sequence>MSHPAGPAMTFLVNDPRAFADEALAGFAAAHADEVRAVPGGVVRASATPPGQVAVVLGGGTGHYPAFAGWVGPGFAHGAACGNVFASPSADRICSVARAAENGGGVLLGFGNYAGDVLHFGHAAERLRAEGFDARTLAVSDDIVSGPPDATAVRRGIAGGLAVLKILCAAAEAGYGMDETVRVGRAANAATRSLGVAFGGCALPGAEKPLFTVAAGRMGVGLGIHGETGTEEGPLPTADAAADLLVDRVLADHAVAAGPHGGSPAGRPERAAVLLNGLGAITYEELYVVHRRVGERLAAEGITVVAPVVGEQVTSLGMAGLSLTLTFLDDELEALWRAPAAAPAFRRGSVGPRPPRTDDLTAAHQVPPVVPGTAASRELAARIAGALRTVRDTVVTHERRLGDIDAVAGDGDHGIGMRRGAEAAVRAADEAVALGAGARTLLSRAGAAWADHAGGTSGALWGAALAAFGVELGDGEEDPAAGAADSATGGEGPGVAGRDLGAGGREFVAGGREPGAGGRELVAGTTRPGTGAEAAHAARVVRAVRAAVDAVVRIGGARPGDKTLVDSAVPFVERLEAALPVAGFAAAWTEAALIAGEPAEATAAIAARLGRARTHGDRSLGTPDAGAVSFALIVAALAPAVHPAEEDH</sequence>
<evidence type="ECO:0000256" key="4">
    <source>
        <dbReference type="ARBA" id="ARBA00022840"/>
    </source>
</evidence>
<dbReference type="PROSITE" id="PS51480">
    <property type="entry name" value="DHAL"/>
    <property type="match status" value="1"/>
</dbReference>
<dbReference type="PROSITE" id="PS51481">
    <property type="entry name" value="DHAK"/>
    <property type="match status" value="1"/>
</dbReference>
<evidence type="ECO:0008006" key="10">
    <source>
        <dbReference type="Google" id="ProtNLM"/>
    </source>
</evidence>
<dbReference type="RefSeq" id="WP_344279739.1">
    <property type="nucleotide sequence ID" value="NZ_BAAAKV010000043.1"/>
</dbReference>
<evidence type="ECO:0000259" key="7">
    <source>
        <dbReference type="PROSITE" id="PS51481"/>
    </source>
</evidence>
<dbReference type="InterPro" id="IPR036117">
    <property type="entry name" value="DhaL_dom_sf"/>
</dbReference>
<keyword evidence="9" id="KW-1185">Reference proteome</keyword>
<dbReference type="SUPFAM" id="SSF101473">
    <property type="entry name" value="DhaL-like"/>
    <property type="match status" value="2"/>
</dbReference>
<dbReference type="EMBL" id="BAAAKV010000043">
    <property type="protein sequence ID" value="GAA1183015.1"/>
    <property type="molecule type" value="Genomic_DNA"/>
</dbReference>
<dbReference type="Pfam" id="PF02734">
    <property type="entry name" value="Dak2"/>
    <property type="match status" value="2"/>
</dbReference>
<evidence type="ECO:0000313" key="8">
    <source>
        <dbReference type="EMBL" id="GAA1183015.1"/>
    </source>
</evidence>
<keyword evidence="2" id="KW-0547">Nucleotide-binding</keyword>
<accession>A0ABP4FIV4</accession>
<dbReference type="InterPro" id="IPR050861">
    <property type="entry name" value="Dihydroxyacetone_Kinase"/>
</dbReference>
<dbReference type="Gene3D" id="3.40.50.10440">
    <property type="entry name" value="Dihydroxyacetone kinase, domain 1"/>
    <property type="match status" value="1"/>
</dbReference>
<reference evidence="9" key="1">
    <citation type="journal article" date="2019" name="Int. J. Syst. Evol. Microbiol.">
        <title>The Global Catalogue of Microorganisms (GCM) 10K type strain sequencing project: providing services to taxonomists for standard genome sequencing and annotation.</title>
        <authorList>
            <consortium name="The Broad Institute Genomics Platform"/>
            <consortium name="The Broad Institute Genome Sequencing Center for Infectious Disease"/>
            <person name="Wu L."/>
            <person name="Ma J."/>
        </authorList>
    </citation>
    <scope>NUCLEOTIDE SEQUENCE [LARGE SCALE GENOMIC DNA]</scope>
    <source>
        <strain evidence="9">JCM 12696</strain>
    </source>
</reference>
<feature type="domain" description="DhaK" evidence="7">
    <location>
        <begin position="15"/>
        <end position="345"/>
    </location>
</feature>
<dbReference type="SMART" id="SM01120">
    <property type="entry name" value="Dak2"/>
    <property type="match status" value="1"/>
</dbReference>